<dbReference type="Proteomes" id="UP000245449">
    <property type="component" value="Unassembled WGS sequence"/>
</dbReference>
<dbReference type="Gene3D" id="3.40.50.150">
    <property type="entry name" value="Vaccinia Virus protein VP39"/>
    <property type="match status" value="1"/>
</dbReference>
<comment type="caution">
    <text evidence="3">The sequence shown here is derived from an EMBL/GenBank/DDBJ whole genome shotgun (WGS) entry which is preliminary data.</text>
</comment>
<dbReference type="AlphaFoldDB" id="A0A2U1JGB1"/>
<dbReference type="SUPFAM" id="SSF53335">
    <property type="entry name" value="S-adenosyl-L-methionine-dependent methyltransferases"/>
    <property type="match status" value="1"/>
</dbReference>
<dbReference type="Pfam" id="PF22013">
    <property type="entry name" value="PG_1098_Fer"/>
    <property type="match status" value="1"/>
</dbReference>
<dbReference type="InterPro" id="IPR029063">
    <property type="entry name" value="SAM-dependent_MTases_sf"/>
</dbReference>
<evidence type="ECO:0000259" key="2">
    <source>
        <dbReference type="Pfam" id="PF22013"/>
    </source>
</evidence>
<gene>
    <name evidence="3" type="ORF">DB895_12810</name>
</gene>
<keyword evidence="4" id="KW-1185">Reference proteome</keyword>
<reference evidence="3 4" key="1">
    <citation type="submission" date="2018-04" db="EMBL/GenBank/DDBJ databases">
        <title>Flavobacterium sp. nov., isolated from glacier ice.</title>
        <authorList>
            <person name="Liu Q."/>
            <person name="Xin Y.-H."/>
        </authorList>
    </citation>
    <scope>NUCLEOTIDE SEQUENCE [LARGE SCALE GENOMIC DNA]</scope>
    <source>
        <strain evidence="3 4">RB1R5</strain>
    </source>
</reference>
<dbReference type="InterPro" id="IPR054168">
    <property type="entry name" value="PG_1098_Fer"/>
</dbReference>
<dbReference type="GO" id="GO:0032259">
    <property type="term" value="P:methylation"/>
    <property type="evidence" value="ECO:0007669"/>
    <property type="project" value="UniProtKB-KW"/>
</dbReference>
<organism evidence="3 4">
    <name type="scientific">Flavobacterium psychrotolerans</name>
    <dbReference type="NCBI Taxonomy" id="2169410"/>
    <lineage>
        <taxon>Bacteria</taxon>
        <taxon>Pseudomonadati</taxon>
        <taxon>Bacteroidota</taxon>
        <taxon>Flavobacteriia</taxon>
        <taxon>Flavobacteriales</taxon>
        <taxon>Flavobacteriaceae</taxon>
        <taxon>Flavobacterium</taxon>
    </lineage>
</organism>
<dbReference type="Gene3D" id="1.10.10.1110">
    <property type="entry name" value="Methyltransferase PG1098, N-terminal domain"/>
    <property type="match status" value="1"/>
</dbReference>
<dbReference type="RefSeq" id="WP_116725765.1">
    <property type="nucleotide sequence ID" value="NZ_QCZI01000020.1"/>
</dbReference>
<keyword evidence="3" id="KW-0808">Transferase</keyword>
<evidence type="ECO:0000313" key="3">
    <source>
        <dbReference type="EMBL" id="PWA04065.1"/>
    </source>
</evidence>
<dbReference type="Pfam" id="PF18096">
    <property type="entry name" value="Thump_like"/>
    <property type="match status" value="1"/>
</dbReference>
<evidence type="ECO:0000259" key="1">
    <source>
        <dbReference type="Pfam" id="PF18096"/>
    </source>
</evidence>
<dbReference type="EMBL" id="QCZI01000020">
    <property type="protein sequence ID" value="PWA04065.1"/>
    <property type="molecule type" value="Genomic_DNA"/>
</dbReference>
<dbReference type="InterPro" id="IPR041497">
    <property type="entry name" value="Thump-like"/>
</dbReference>
<accession>A0A2U1JGB1</accession>
<evidence type="ECO:0000313" key="4">
    <source>
        <dbReference type="Proteomes" id="UP000245449"/>
    </source>
</evidence>
<sequence length="396" mass="45543">MNFTLLNPEIQEFINANIEKNISTLALQKNPFPEVNWVEILNQILAKRKAKDKLPTWFQTKDIIYPSKISVEQTSSEKTAQYKSTMVSGDRLIDLTGGFGVDDYYFSKALKSITHCEIDADLSETAQHNFEKLKVQNVTCIQGDSTAILKKLNQKFNWIYIDPSRRNETKGKVFMLKDCLPNVPELLEFYFNYTENILIKTAPILDITAGLSELKNVKNIHIVALDNEVKELLWELSKGYSGVLSVKTVNIIKEESVSKFEFVLDKNPETATFSLPKKYLFEPNSAIMKSGGFDNVSTFFKLEKLHRHSHLYTSDKPMDFPGRVFKIENCILYTKLEMKRVLENQKANLSTRNFPDSVESIRKKWKIKDGGNQYCFFTTDLNDIKIVLICTKINKP</sequence>
<dbReference type="CDD" id="cd02440">
    <property type="entry name" value="AdoMet_MTases"/>
    <property type="match status" value="1"/>
</dbReference>
<dbReference type="OrthoDB" id="1000417at2"/>
<protein>
    <submittedName>
        <fullName evidence="3">SAM-dependent methyltransferase</fullName>
    </submittedName>
</protein>
<feature type="domain" description="PG-1098 ferredoxin-like" evidence="2">
    <location>
        <begin position="279"/>
        <end position="321"/>
    </location>
</feature>
<name>A0A2U1JGB1_9FLAO</name>
<keyword evidence="3" id="KW-0489">Methyltransferase</keyword>
<proteinExistence type="predicted"/>
<dbReference type="GO" id="GO:0008168">
    <property type="term" value="F:methyltransferase activity"/>
    <property type="evidence" value="ECO:0007669"/>
    <property type="project" value="UniProtKB-KW"/>
</dbReference>
<feature type="domain" description="THUMP-like" evidence="1">
    <location>
        <begin position="322"/>
        <end position="392"/>
    </location>
</feature>